<dbReference type="SUPFAM" id="SSF56112">
    <property type="entry name" value="Protein kinase-like (PK-like)"/>
    <property type="match status" value="2"/>
</dbReference>
<name>A0A850VCW2_9CORV</name>
<evidence type="ECO:0000313" key="7">
    <source>
        <dbReference type="Proteomes" id="UP000640999"/>
    </source>
</evidence>
<comment type="caution">
    <text evidence="6">The sequence shown here is derived from an EMBL/GenBank/DDBJ whole genome shotgun (WGS) entry which is preliminary data.</text>
</comment>
<dbReference type="PANTHER" id="PTHR45832">
    <property type="entry name" value="SERINE/THREONINE-PROTEIN KINASE SAMKA-RELATED-RELATED"/>
    <property type="match status" value="1"/>
</dbReference>
<dbReference type="Gene3D" id="1.10.510.10">
    <property type="entry name" value="Transferase(Phosphotransferase) domain 1"/>
    <property type="match status" value="2"/>
</dbReference>
<keyword evidence="3" id="KW-0547">Nucleotide-binding</keyword>
<dbReference type="Proteomes" id="UP000640999">
    <property type="component" value="Unassembled WGS sequence"/>
</dbReference>
<sequence length="224" mass="25494">VAIKKIILLGLRKMPLSANEVMVMKRHRSPCVVNYLDSYLVDGELWLVMEHMDGGTLHDVIRMTYLSEDEMAAISRECLQGLDFLHSNCVFHRDIKSWVSIFLVRRSLGSRDVRCGAALSDCQLPKNGAGWQCRSPRCELRTRLQCAQRYDTEPQAVKSGVALYVKEPGGASCFLFLQAKLLIAREGTPKLKQPELLSAWLHDFLSCCLQTDEERRWSAQELLH</sequence>
<evidence type="ECO:0000259" key="5">
    <source>
        <dbReference type="PROSITE" id="PS50011"/>
    </source>
</evidence>
<dbReference type="EC" id="2.7.11.1" evidence="2"/>
<dbReference type="GO" id="GO:0004674">
    <property type="term" value="F:protein serine/threonine kinase activity"/>
    <property type="evidence" value="ECO:0007669"/>
    <property type="project" value="UniProtKB-EC"/>
</dbReference>
<dbReference type="Gene3D" id="3.30.200.20">
    <property type="entry name" value="Phosphorylase Kinase, domain 1"/>
    <property type="match status" value="1"/>
</dbReference>
<feature type="domain" description="Protein kinase" evidence="5">
    <location>
        <begin position="1"/>
        <end position="224"/>
    </location>
</feature>
<dbReference type="PANTHER" id="PTHR45832:SF22">
    <property type="entry name" value="SERINE_THREONINE-PROTEIN KINASE SAMKA-RELATED"/>
    <property type="match status" value="1"/>
</dbReference>
<evidence type="ECO:0000313" key="6">
    <source>
        <dbReference type="EMBL" id="NWH42071.1"/>
    </source>
</evidence>
<evidence type="ECO:0000256" key="4">
    <source>
        <dbReference type="ARBA" id="ARBA00022840"/>
    </source>
</evidence>
<dbReference type="GO" id="GO:0005524">
    <property type="term" value="F:ATP binding"/>
    <property type="evidence" value="ECO:0007669"/>
    <property type="project" value="UniProtKB-KW"/>
</dbReference>
<protein>
    <recommendedName>
        <fullName evidence="2">non-specific serine/threonine protein kinase</fullName>
        <ecNumber evidence="2">2.7.11.1</ecNumber>
    </recommendedName>
</protein>
<feature type="non-terminal residue" evidence="6">
    <location>
        <position position="1"/>
    </location>
</feature>
<keyword evidence="6" id="KW-0418">Kinase</keyword>
<dbReference type="InterPro" id="IPR000719">
    <property type="entry name" value="Prot_kinase_dom"/>
</dbReference>
<dbReference type="InterPro" id="IPR011009">
    <property type="entry name" value="Kinase-like_dom_sf"/>
</dbReference>
<proteinExistence type="inferred from homology"/>
<reference evidence="6" key="1">
    <citation type="submission" date="2019-10" db="EMBL/GenBank/DDBJ databases">
        <title>Bird 10,000 Genomes (B10K) Project - Family phase.</title>
        <authorList>
            <person name="Zhang G."/>
        </authorList>
    </citation>
    <scope>NUCLEOTIDE SEQUENCE</scope>
    <source>
        <strain evidence="6">B10K-IZ-033-78</strain>
        <tissue evidence="6">Muscle</tissue>
    </source>
</reference>
<evidence type="ECO:0000256" key="2">
    <source>
        <dbReference type="ARBA" id="ARBA00012513"/>
    </source>
</evidence>
<dbReference type="OrthoDB" id="8693905at2759"/>
<dbReference type="EMBL" id="WEIW01005740">
    <property type="protein sequence ID" value="NWH42071.1"/>
    <property type="molecule type" value="Genomic_DNA"/>
</dbReference>
<evidence type="ECO:0000256" key="1">
    <source>
        <dbReference type="ARBA" id="ARBA00008874"/>
    </source>
</evidence>
<dbReference type="SMART" id="SM00220">
    <property type="entry name" value="S_TKc"/>
    <property type="match status" value="1"/>
</dbReference>
<dbReference type="InterPro" id="IPR051931">
    <property type="entry name" value="PAK3-like"/>
</dbReference>
<keyword evidence="6" id="KW-0808">Transferase</keyword>
<gene>
    <name evidence="6" type="primary">Pak1_2</name>
    <name evidence="6" type="ORF">CHLHAR_R13831</name>
</gene>
<comment type="similarity">
    <text evidence="1">Belongs to the protein kinase superfamily. STE Ser/Thr protein kinase family. STE20 subfamily.</text>
</comment>
<evidence type="ECO:0000256" key="3">
    <source>
        <dbReference type="ARBA" id="ARBA00022741"/>
    </source>
</evidence>
<dbReference type="Pfam" id="PF00069">
    <property type="entry name" value="Pkinase"/>
    <property type="match status" value="1"/>
</dbReference>
<keyword evidence="7" id="KW-1185">Reference proteome</keyword>
<feature type="non-terminal residue" evidence="6">
    <location>
        <position position="224"/>
    </location>
</feature>
<dbReference type="PROSITE" id="PS50011">
    <property type="entry name" value="PROTEIN_KINASE_DOM"/>
    <property type="match status" value="1"/>
</dbReference>
<dbReference type="AlphaFoldDB" id="A0A850VCW2"/>
<accession>A0A850VCW2</accession>
<keyword evidence="4" id="KW-0067">ATP-binding</keyword>
<organism evidence="6 7">
    <name type="scientific">Chloropsis hardwickii</name>
    <dbReference type="NCBI Taxonomy" id="667144"/>
    <lineage>
        <taxon>Eukaryota</taxon>
        <taxon>Metazoa</taxon>
        <taxon>Chordata</taxon>
        <taxon>Craniata</taxon>
        <taxon>Vertebrata</taxon>
        <taxon>Euteleostomi</taxon>
        <taxon>Archelosauria</taxon>
        <taxon>Archosauria</taxon>
        <taxon>Dinosauria</taxon>
        <taxon>Saurischia</taxon>
        <taxon>Theropoda</taxon>
        <taxon>Coelurosauria</taxon>
        <taxon>Aves</taxon>
        <taxon>Neognathae</taxon>
        <taxon>Neoaves</taxon>
        <taxon>Telluraves</taxon>
        <taxon>Australaves</taxon>
        <taxon>Passeriformes</taxon>
        <taxon>Corvoidea</taxon>
        <taxon>Irenidae</taxon>
        <taxon>Chloropsis</taxon>
    </lineage>
</organism>